<keyword evidence="4" id="KW-1185">Reference proteome</keyword>
<dbReference type="Proteomes" id="UP000799539">
    <property type="component" value="Unassembled WGS sequence"/>
</dbReference>
<gene>
    <name evidence="3" type="ORF">CERZMDRAFT_101799</name>
</gene>
<evidence type="ECO:0000313" key="4">
    <source>
        <dbReference type="Proteomes" id="UP000799539"/>
    </source>
</evidence>
<protein>
    <submittedName>
        <fullName evidence="3">Uncharacterized protein</fullName>
    </submittedName>
</protein>
<dbReference type="AlphaFoldDB" id="A0A6A6F6Y4"/>
<reference evidence="3" key="1">
    <citation type="journal article" date="2020" name="Stud. Mycol.">
        <title>101 Dothideomycetes genomes: a test case for predicting lifestyles and emergence of pathogens.</title>
        <authorList>
            <person name="Haridas S."/>
            <person name="Albert R."/>
            <person name="Binder M."/>
            <person name="Bloem J."/>
            <person name="Labutti K."/>
            <person name="Salamov A."/>
            <person name="Andreopoulos B."/>
            <person name="Baker S."/>
            <person name="Barry K."/>
            <person name="Bills G."/>
            <person name="Bluhm B."/>
            <person name="Cannon C."/>
            <person name="Castanera R."/>
            <person name="Culley D."/>
            <person name="Daum C."/>
            <person name="Ezra D."/>
            <person name="Gonzalez J."/>
            <person name="Henrissat B."/>
            <person name="Kuo A."/>
            <person name="Liang C."/>
            <person name="Lipzen A."/>
            <person name="Lutzoni F."/>
            <person name="Magnuson J."/>
            <person name="Mondo S."/>
            <person name="Nolan M."/>
            <person name="Ohm R."/>
            <person name="Pangilinan J."/>
            <person name="Park H.-J."/>
            <person name="Ramirez L."/>
            <person name="Alfaro M."/>
            <person name="Sun H."/>
            <person name="Tritt A."/>
            <person name="Yoshinaga Y."/>
            <person name="Zwiers L.-H."/>
            <person name="Turgeon B."/>
            <person name="Goodwin S."/>
            <person name="Spatafora J."/>
            <person name="Crous P."/>
            <person name="Grigoriev I."/>
        </authorList>
    </citation>
    <scope>NUCLEOTIDE SEQUENCE</scope>
    <source>
        <strain evidence="3">SCOH1-5</strain>
    </source>
</reference>
<sequence length="222" mass="22980">MQIHSRCRAAALVALTLAPLALAIPASPDAAPQPCISKPDHSNYGPQLVGGVCQSFCQWSADSFFKQQGVGCTTDSQCSKSMFPLTNCRDSDSVDADAVIRNGAVFCGYSKGDSGPTECFIGQPTNNRPDAKKAGIKGGCGTAGQGGASDPKTYCRDLLSSLGFTDVNVLAGCIPAENNPDCDDQCIFTCNGGPSCGPKADPRKPHKYAGSLDSCPGFENAT</sequence>
<evidence type="ECO:0000313" key="3">
    <source>
        <dbReference type="EMBL" id="KAF2208107.1"/>
    </source>
</evidence>
<dbReference type="EMBL" id="ML992697">
    <property type="protein sequence ID" value="KAF2208107.1"/>
    <property type="molecule type" value="Genomic_DNA"/>
</dbReference>
<organism evidence="3 4">
    <name type="scientific">Cercospora zeae-maydis SCOH1-5</name>
    <dbReference type="NCBI Taxonomy" id="717836"/>
    <lineage>
        <taxon>Eukaryota</taxon>
        <taxon>Fungi</taxon>
        <taxon>Dikarya</taxon>
        <taxon>Ascomycota</taxon>
        <taxon>Pezizomycotina</taxon>
        <taxon>Dothideomycetes</taxon>
        <taxon>Dothideomycetidae</taxon>
        <taxon>Mycosphaerellales</taxon>
        <taxon>Mycosphaerellaceae</taxon>
        <taxon>Cercospora</taxon>
    </lineage>
</organism>
<proteinExistence type="predicted"/>
<evidence type="ECO:0000256" key="1">
    <source>
        <dbReference type="SAM" id="MobiDB-lite"/>
    </source>
</evidence>
<feature type="signal peptide" evidence="2">
    <location>
        <begin position="1"/>
        <end position="23"/>
    </location>
</feature>
<name>A0A6A6F6Y4_9PEZI</name>
<accession>A0A6A6F6Y4</accession>
<dbReference type="OrthoDB" id="3631261at2759"/>
<evidence type="ECO:0000256" key="2">
    <source>
        <dbReference type="SAM" id="SignalP"/>
    </source>
</evidence>
<feature type="region of interest" description="Disordered" evidence="1">
    <location>
        <begin position="196"/>
        <end position="222"/>
    </location>
</feature>
<feature type="chain" id="PRO_5025398828" evidence="2">
    <location>
        <begin position="24"/>
        <end position="222"/>
    </location>
</feature>
<keyword evidence="2" id="KW-0732">Signal</keyword>